<proteinExistence type="predicted"/>
<sequence>MTSAPPALRAGDQLACTTCTTRVVVLRPGSDGDQVVTCCGSALQPAANRSTPGAPDGAGTVLGKRYVDAADTVELLCTFAGAGELDYGGEAMAVKAAKPLPASD</sequence>
<dbReference type="EMBL" id="BAABHS010000052">
    <property type="protein sequence ID" value="GAA4994550.1"/>
    <property type="molecule type" value="Genomic_DNA"/>
</dbReference>
<organism evidence="1 2">
    <name type="scientific">Yinghuangia aomiensis</name>
    <dbReference type="NCBI Taxonomy" id="676205"/>
    <lineage>
        <taxon>Bacteria</taxon>
        <taxon>Bacillati</taxon>
        <taxon>Actinomycetota</taxon>
        <taxon>Actinomycetes</taxon>
        <taxon>Kitasatosporales</taxon>
        <taxon>Streptomycetaceae</taxon>
        <taxon>Yinghuangia</taxon>
    </lineage>
</organism>
<reference evidence="2" key="1">
    <citation type="journal article" date="2019" name="Int. J. Syst. Evol. Microbiol.">
        <title>The Global Catalogue of Microorganisms (GCM) 10K type strain sequencing project: providing services to taxonomists for standard genome sequencing and annotation.</title>
        <authorList>
            <consortium name="The Broad Institute Genomics Platform"/>
            <consortium name="The Broad Institute Genome Sequencing Center for Infectious Disease"/>
            <person name="Wu L."/>
            <person name="Ma J."/>
        </authorList>
    </citation>
    <scope>NUCLEOTIDE SEQUENCE [LARGE SCALE GENOMIC DNA]</scope>
    <source>
        <strain evidence="2">JCM 17986</strain>
    </source>
</reference>
<dbReference type="RefSeq" id="WP_345680729.1">
    <property type="nucleotide sequence ID" value="NZ_BAABHS010000052.1"/>
</dbReference>
<accession>A0ABP9IDL2</accession>
<keyword evidence="2" id="KW-1185">Reference proteome</keyword>
<name>A0ABP9IDL2_9ACTN</name>
<evidence type="ECO:0000313" key="2">
    <source>
        <dbReference type="Proteomes" id="UP001500466"/>
    </source>
</evidence>
<dbReference type="Proteomes" id="UP001500466">
    <property type="component" value="Unassembled WGS sequence"/>
</dbReference>
<gene>
    <name evidence="1" type="ORF">GCM10023205_79190</name>
</gene>
<protein>
    <submittedName>
        <fullName evidence="1">Uncharacterized protein</fullName>
    </submittedName>
</protein>
<comment type="caution">
    <text evidence="1">The sequence shown here is derived from an EMBL/GenBank/DDBJ whole genome shotgun (WGS) entry which is preliminary data.</text>
</comment>
<evidence type="ECO:0000313" key="1">
    <source>
        <dbReference type="EMBL" id="GAA4994550.1"/>
    </source>
</evidence>